<dbReference type="FunFam" id="3.30.160.60:FF:000100">
    <property type="entry name" value="Zinc finger 45-like"/>
    <property type="match status" value="1"/>
</dbReference>
<dbReference type="InterPro" id="IPR036236">
    <property type="entry name" value="Znf_C2H2_sf"/>
</dbReference>
<dbReference type="EMBL" id="KQ978169">
    <property type="protein sequence ID" value="KYM96603.1"/>
    <property type="molecule type" value="Genomic_DNA"/>
</dbReference>
<dbReference type="SUPFAM" id="SSF57667">
    <property type="entry name" value="beta-beta-alpha zinc fingers"/>
    <property type="match status" value="4"/>
</dbReference>
<evidence type="ECO:0000256" key="9">
    <source>
        <dbReference type="ARBA" id="ARBA00023242"/>
    </source>
</evidence>
<dbReference type="Pfam" id="PF13894">
    <property type="entry name" value="zf-C2H2_4"/>
    <property type="match status" value="1"/>
</dbReference>
<evidence type="ECO:0000256" key="3">
    <source>
        <dbReference type="ARBA" id="ARBA00022737"/>
    </source>
</evidence>
<keyword evidence="7" id="KW-0238">DNA-binding</keyword>
<dbReference type="STRING" id="456900.A0A151IAS7"/>
<dbReference type="Pfam" id="PF18868">
    <property type="entry name" value="zf-C2H2_3rep"/>
    <property type="match status" value="1"/>
</dbReference>
<dbReference type="FunFam" id="3.30.160.60:FF:000340">
    <property type="entry name" value="zinc finger protein 473 isoform X1"/>
    <property type="match status" value="1"/>
</dbReference>
<evidence type="ECO:0000256" key="5">
    <source>
        <dbReference type="ARBA" id="ARBA00022833"/>
    </source>
</evidence>
<name>A0A151IAS7_9HYME</name>
<evidence type="ECO:0000256" key="10">
    <source>
        <dbReference type="PROSITE-ProRule" id="PRU00042"/>
    </source>
</evidence>
<feature type="domain" description="C2H2-type" evidence="11">
    <location>
        <begin position="186"/>
        <end position="213"/>
    </location>
</feature>
<feature type="domain" description="C2H2-type" evidence="11">
    <location>
        <begin position="118"/>
        <end position="145"/>
    </location>
</feature>
<dbReference type="InterPro" id="IPR013087">
    <property type="entry name" value="Znf_C2H2_type"/>
</dbReference>
<feature type="domain" description="C2H2-type" evidence="11">
    <location>
        <begin position="31"/>
        <end position="59"/>
    </location>
</feature>
<dbReference type="AlphaFoldDB" id="A0A151IAS7"/>
<evidence type="ECO:0000256" key="4">
    <source>
        <dbReference type="ARBA" id="ARBA00022771"/>
    </source>
</evidence>
<dbReference type="GO" id="GO:0005654">
    <property type="term" value="C:nucleoplasm"/>
    <property type="evidence" value="ECO:0007669"/>
    <property type="project" value="TreeGrafter"/>
</dbReference>
<keyword evidence="13" id="KW-1185">Reference proteome</keyword>
<gene>
    <name evidence="12" type="ORF">ALC62_12730</name>
</gene>
<dbReference type="GO" id="GO:0008270">
    <property type="term" value="F:zinc ion binding"/>
    <property type="evidence" value="ECO:0007669"/>
    <property type="project" value="UniProtKB-KW"/>
</dbReference>
<dbReference type="PROSITE" id="PS50157">
    <property type="entry name" value="ZINC_FINGER_C2H2_2"/>
    <property type="match status" value="6"/>
</dbReference>
<dbReference type="Pfam" id="PF00096">
    <property type="entry name" value="zf-C2H2"/>
    <property type="match status" value="1"/>
</dbReference>
<feature type="domain" description="C2H2-type" evidence="11">
    <location>
        <begin position="71"/>
        <end position="98"/>
    </location>
</feature>
<comment type="subcellular location">
    <subcellularLocation>
        <location evidence="1">Nucleus</location>
    </subcellularLocation>
</comment>
<evidence type="ECO:0000256" key="8">
    <source>
        <dbReference type="ARBA" id="ARBA00023163"/>
    </source>
</evidence>
<sequence>MPYICEACGKEFSFKSWLDRHKRIHTGEEPFECVSCSKRFRQKSTLVRHVAARHKNDDSYKKNKDNVRVTHTCGQCHKKYKRKTDLLKHKRMHDDEGLFECKYCGLRFTDIDDLIRPHACETCGKKFEFKSRLNLHKRIHTGEEPFECVFCSKRFSRKSTLVRHVAKQHKNDDSYKKNKDLVRVSHTCGQCHKKYKRKTDLLQHKRLHDDKRPFECKYCGLRFT</sequence>
<keyword evidence="4 10" id="KW-0863">Zinc-finger</keyword>
<evidence type="ECO:0000313" key="13">
    <source>
        <dbReference type="Proteomes" id="UP000078542"/>
    </source>
</evidence>
<evidence type="ECO:0000256" key="1">
    <source>
        <dbReference type="ARBA" id="ARBA00004123"/>
    </source>
</evidence>
<accession>A0A151IAS7</accession>
<organism evidence="12 13">
    <name type="scientific">Cyphomyrmex costatus</name>
    <dbReference type="NCBI Taxonomy" id="456900"/>
    <lineage>
        <taxon>Eukaryota</taxon>
        <taxon>Metazoa</taxon>
        <taxon>Ecdysozoa</taxon>
        <taxon>Arthropoda</taxon>
        <taxon>Hexapoda</taxon>
        <taxon>Insecta</taxon>
        <taxon>Pterygota</taxon>
        <taxon>Neoptera</taxon>
        <taxon>Endopterygota</taxon>
        <taxon>Hymenoptera</taxon>
        <taxon>Apocrita</taxon>
        <taxon>Aculeata</taxon>
        <taxon>Formicoidea</taxon>
        <taxon>Formicidae</taxon>
        <taxon>Myrmicinae</taxon>
        <taxon>Cyphomyrmex</taxon>
    </lineage>
</organism>
<protein>
    <recommendedName>
        <fullName evidence="11">C2H2-type domain-containing protein</fullName>
    </recommendedName>
</protein>
<feature type="domain" description="C2H2-type" evidence="11">
    <location>
        <begin position="3"/>
        <end position="30"/>
    </location>
</feature>
<evidence type="ECO:0000259" key="11">
    <source>
        <dbReference type="PROSITE" id="PS50157"/>
    </source>
</evidence>
<dbReference type="Proteomes" id="UP000078542">
    <property type="component" value="Unassembled WGS sequence"/>
</dbReference>
<keyword evidence="9" id="KW-0539">Nucleus</keyword>
<dbReference type="GO" id="GO:0000978">
    <property type="term" value="F:RNA polymerase II cis-regulatory region sequence-specific DNA binding"/>
    <property type="evidence" value="ECO:0007669"/>
    <property type="project" value="TreeGrafter"/>
</dbReference>
<dbReference type="PANTHER" id="PTHR24399:SF23">
    <property type="entry name" value="C2H2-TYPE DOMAIN-CONTAINING PROTEIN"/>
    <property type="match status" value="1"/>
</dbReference>
<dbReference type="FunFam" id="3.30.160.60:FF:000624">
    <property type="entry name" value="zinc finger protein 697"/>
    <property type="match status" value="1"/>
</dbReference>
<dbReference type="GO" id="GO:0048598">
    <property type="term" value="P:embryonic morphogenesis"/>
    <property type="evidence" value="ECO:0007669"/>
    <property type="project" value="UniProtKB-ARBA"/>
</dbReference>
<keyword evidence="2" id="KW-0479">Metal-binding</keyword>
<keyword evidence="5" id="KW-0862">Zinc</keyword>
<dbReference type="GO" id="GO:0001227">
    <property type="term" value="F:DNA-binding transcription repressor activity, RNA polymerase II-specific"/>
    <property type="evidence" value="ECO:0007669"/>
    <property type="project" value="TreeGrafter"/>
</dbReference>
<dbReference type="PANTHER" id="PTHR24399">
    <property type="entry name" value="ZINC FINGER AND BTB DOMAIN-CONTAINING"/>
    <property type="match status" value="1"/>
</dbReference>
<keyword evidence="3" id="KW-0677">Repeat</keyword>
<dbReference type="InterPro" id="IPR040689">
    <property type="entry name" value="SUVR5_Znf-C2H2_3rpt"/>
</dbReference>
<dbReference type="SMART" id="SM00355">
    <property type="entry name" value="ZnF_C2H2"/>
    <property type="match status" value="6"/>
</dbReference>
<evidence type="ECO:0000256" key="6">
    <source>
        <dbReference type="ARBA" id="ARBA00023015"/>
    </source>
</evidence>
<dbReference type="Gene3D" id="3.30.160.60">
    <property type="entry name" value="Classic Zinc Finger"/>
    <property type="match status" value="6"/>
</dbReference>
<keyword evidence="8" id="KW-0804">Transcription</keyword>
<proteinExistence type="predicted"/>
<keyword evidence="6" id="KW-0805">Transcription regulation</keyword>
<evidence type="ECO:0000313" key="12">
    <source>
        <dbReference type="EMBL" id="KYM96603.1"/>
    </source>
</evidence>
<evidence type="ECO:0000256" key="7">
    <source>
        <dbReference type="ARBA" id="ARBA00023125"/>
    </source>
</evidence>
<dbReference type="PROSITE" id="PS00028">
    <property type="entry name" value="ZINC_FINGER_C2H2_1"/>
    <property type="match status" value="6"/>
</dbReference>
<feature type="domain" description="C2H2-type" evidence="11">
    <location>
        <begin position="146"/>
        <end position="174"/>
    </location>
</feature>
<reference evidence="12 13" key="1">
    <citation type="submission" date="2016-03" db="EMBL/GenBank/DDBJ databases">
        <title>Cyphomyrmex costatus WGS genome.</title>
        <authorList>
            <person name="Nygaard S."/>
            <person name="Hu H."/>
            <person name="Boomsma J."/>
            <person name="Zhang G."/>
        </authorList>
    </citation>
    <scope>NUCLEOTIDE SEQUENCE [LARGE SCALE GENOMIC DNA]</scope>
    <source>
        <strain evidence="12">MS0001</strain>
        <tissue evidence="12">Whole body</tissue>
    </source>
</reference>
<dbReference type="FunFam" id="3.30.160.60:FF:000149">
    <property type="entry name" value="Zinc finger protein 569"/>
    <property type="match status" value="1"/>
</dbReference>
<evidence type="ECO:0000256" key="2">
    <source>
        <dbReference type="ARBA" id="ARBA00022723"/>
    </source>
</evidence>